<dbReference type="Proteomes" id="UP001600424">
    <property type="component" value="Unassembled WGS sequence"/>
</dbReference>
<name>A0ABW6ISE7_STRWE</name>
<dbReference type="RefSeq" id="WP_386252339.1">
    <property type="nucleotide sequence ID" value="NZ_JBHTRV010000004.1"/>
</dbReference>
<evidence type="ECO:0000313" key="1">
    <source>
        <dbReference type="EMBL" id="MFE5979539.1"/>
    </source>
</evidence>
<proteinExistence type="predicted"/>
<reference evidence="1 2" key="1">
    <citation type="submission" date="2024-09" db="EMBL/GenBank/DDBJ databases">
        <title>The Natural Products Discovery Center: Release of the First 8490 Sequenced Strains for Exploring Actinobacteria Biosynthetic Diversity.</title>
        <authorList>
            <person name="Kalkreuter E."/>
            <person name="Kautsar S.A."/>
            <person name="Yang D."/>
            <person name="Bader C.D."/>
            <person name="Teijaro C.N."/>
            <person name="Fluegel L."/>
            <person name="Davis C.M."/>
            <person name="Simpson J.R."/>
            <person name="Lauterbach L."/>
            <person name="Steele A.D."/>
            <person name="Gui C."/>
            <person name="Meng S."/>
            <person name="Li G."/>
            <person name="Viehrig K."/>
            <person name="Ye F."/>
            <person name="Su P."/>
            <person name="Kiefer A.F."/>
            <person name="Nichols A."/>
            <person name="Cepeda A.J."/>
            <person name="Yan W."/>
            <person name="Fan B."/>
            <person name="Jiang Y."/>
            <person name="Adhikari A."/>
            <person name="Zheng C.-J."/>
            <person name="Schuster L."/>
            <person name="Cowan T.M."/>
            <person name="Smanski M.J."/>
            <person name="Chevrette M.G."/>
            <person name="De Carvalho L.P.S."/>
            <person name="Shen B."/>
        </authorList>
    </citation>
    <scope>NUCLEOTIDE SEQUENCE [LARGE SCALE GENOMIC DNA]</scope>
    <source>
        <strain evidence="1 2">NPDC056472</strain>
    </source>
</reference>
<dbReference type="EMBL" id="JBHTRV010000004">
    <property type="protein sequence ID" value="MFE5979539.1"/>
    <property type="molecule type" value="Genomic_DNA"/>
</dbReference>
<accession>A0ABW6ISE7</accession>
<gene>
    <name evidence="1" type="ORF">ACFQ63_07500</name>
</gene>
<protein>
    <submittedName>
        <fullName evidence="1">Uncharacterized protein</fullName>
    </submittedName>
</protein>
<evidence type="ECO:0000313" key="2">
    <source>
        <dbReference type="Proteomes" id="UP001600424"/>
    </source>
</evidence>
<keyword evidence="2" id="KW-1185">Reference proteome</keyword>
<organism evidence="1 2">
    <name type="scientific">Streptomyces wedmorensis</name>
    <dbReference type="NCBI Taxonomy" id="43759"/>
    <lineage>
        <taxon>Bacteria</taxon>
        <taxon>Bacillati</taxon>
        <taxon>Actinomycetota</taxon>
        <taxon>Actinomycetes</taxon>
        <taxon>Kitasatosporales</taxon>
        <taxon>Streptomycetaceae</taxon>
        <taxon>Streptomyces</taxon>
    </lineage>
</organism>
<comment type="caution">
    <text evidence="1">The sequence shown here is derived from an EMBL/GenBank/DDBJ whole genome shotgun (WGS) entry which is preliminary data.</text>
</comment>
<sequence length="339" mass="35863">MRNPRYALLSGLYAVALCKDVDGLYGEPVPPPRPVHEVRGCEPRGELARAVTQAVVEGTAPLGTLHVRTPDGLAWCFTGVRVLGARGDVVTVESADGPRRSYTGAPAVPCGNLVRVSPPEPAERTHTDVTFVGCSPRGGLRDALAAGAPEFEAVRYQVLDALGSVHHEAAAGRITGWDASPRAHDLVDLTVAFPREGLVPHPVREVWELWRHARPAEPGTWRRFTGAARGEWLNQAARRSAGAPEIAPGATYHLDGADVVDEDSFLCALGEAVHGPGRALGVGAPRAIGELLAGTTLVWRRAEVARRCLGVLPYAEGRPPTFGELADGLTAAGVRLVLG</sequence>